<dbReference type="EMBL" id="OZ022411">
    <property type="protein sequence ID" value="CAK9441644.1"/>
    <property type="molecule type" value="Genomic_DNA"/>
</dbReference>
<feature type="transmembrane region" description="Helical" evidence="9">
    <location>
        <begin position="365"/>
        <end position="390"/>
    </location>
</feature>
<sequence length="591" mass="64685">MLHNSKIDPEKVSDLENGFSGTTSSDSSSSTSSSSTDHQQQQQQQHHTRLASTWTNFRDSFKPPLHNEKGETREQAPPALKQTMKKRQLQMIALGGCVGSGLLVASGLALQTGGPASLLIAWTIVSSFLYCTMQSLAELSSSYPVSGSFATYSCQFIDPSWGFAMGWNYSLFWVVVLPLELVAAAMTLKYWNTGSFPTVAFVAIFYALILLLNLFGGARAFGETEFWASLIKLLGVVGFNILAVVLICGGGNQGFIGASRFRDLPFASGAKGVISVLLTATYSLAGTELVGLTSAEAAGDARKIMPKAIKQVLWRILIFYLATLTLLGFLVSARDPQLISGSSKSSTSPFVIAIEQGGVKGLPSVFNVVILVALLSIGNSAVYGFSRTLLALAQQGLAPKVFNYVDRKGRPLAAIAVSFIVGLLAFVSASEYESEIFEWLVSLSGLSTLFTWFSINFALIRLRAALKRQGKSTEDLPYRSKTGVWGAYYGAIMNFTVLALQFWLALYPVGKKTPSATVFFKTYLACIIVIAFYLVHKVWTKNWIILIKAEDIDLQKGKSDLDLDLMRQEMAEEKEIRRRQPLYKKVCSFWC</sequence>
<evidence type="ECO:0000256" key="5">
    <source>
        <dbReference type="ARBA" id="ARBA00022970"/>
    </source>
</evidence>
<evidence type="ECO:0000256" key="9">
    <source>
        <dbReference type="SAM" id="Phobius"/>
    </source>
</evidence>
<keyword evidence="7 9" id="KW-0472">Membrane</keyword>
<dbReference type="PANTHER" id="PTHR43341">
    <property type="entry name" value="AMINO ACID PERMEASE"/>
    <property type="match status" value="1"/>
</dbReference>
<dbReference type="PANTHER" id="PTHR43341:SF1">
    <property type="entry name" value="GENERAL AMINO-ACID PERMEASE GAP1"/>
    <property type="match status" value="1"/>
</dbReference>
<dbReference type="Pfam" id="PF00324">
    <property type="entry name" value="AA_permease"/>
    <property type="match status" value="1"/>
</dbReference>
<comment type="similarity">
    <text evidence="2">Belongs to the amino acid-polyamine-organocation (APC) superfamily. YAT (TC 2.A.3.10) family.</text>
</comment>
<feature type="transmembrane region" description="Helical" evidence="9">
    <location>
        <begin position="312"/>
        <end position="333"/>
    </location>
</feature>
<evidence type="ECO:0000256" key="8">
    <source>
        <dbReference type="SAM" id="MobiDB-lite"/>
    </source>
</evidence>
<feature type="compositionally biased region" description="Basic and acidic residues" evidence="8">
    <location>
        <begin position="1"/>
        <end position="14"/>
    </location>
</feature>
<comment type="subcellular location">
    <subcellularLocation>
        <location evidence="1">Membrane</location>
        <topology evidence="1">Multi-pass membrane protein</topology>
    </subcellularLocation>
</comment>
<feature type="transmembrane region" description="Helical" evidence="9">
    <location>
        <begin position="91"/>
        <end position="110"/>
    </location>
</feature>
<feature type="transmembrane region" description="Helical" evidence="9">
    <location>
        <begin position="116"/>
        <end position="133"/>
    </location>
</feature>
<feature type="region of interest" description="Disordered" evidence="8">
    <location>
        <begin position="1"/>
        <end position="53"/>
    </location>
</feature>
<evidence type="ECO:0000256" key="7">
    <source>
        <dbReference type="ARBA" id="ARBA00023136"/>
    </source>
</evidence>
<dbReference type="InterPro" id="IPR004841">
    <property type="entry name" value="AA-permease/SLC12A_dom"/>
</dbReference>
<accession>A0ABP0ZT33</accession>
<feature type="transmembrane region" description="Helical" evidence="9">
    <location>
        <begin position="483"/>
        <end position="506"/>
    </location>
</feature>
<feature type="transmembrane region" description="Helical" evidence="9">
    <location>
        <begin position="197"/>
        <end position="218"/>
    </location>
</feature>
<keyword evidence="6 9" id="KW-1133">Transmembrane helix</keyword>
<dbReference type="RefSeq" id="XP_066832450.1">
    <property type="nucleotide sequence ID" value="XM_066975853.1"/>
</dbReference>
<protein>
    <recommendedName>
        <fullName evidence="10">Amino acid permease/ SLC12A domain-containing protein</fullName>
    </recommendedName>
</protein>
<name>A0ABP0ZT33_9ASCO</name>
<feature type="domain" description="Amino acid permease/ SLC12A" evidence="10">
    <location>
        <begin position="89"/>
        <end position="544"/>
    </location>
</feature>
<feature type="transmembrane region" description="Helical" evidence="9">
    <location>
        <begin position="230"/>
        <end position="252"/>
    </location>
</feature>
<dbReference type="Gene3D" id="1.20.1740.10">
    <property type="entry name" value="Amino acid/polyamine transporter I"/>
    <property type="match status" value="1"/>
</dbReference>
<keyword evidence="5" id="KW-0029">Amino-acid transport</keyword>
<dbReference type="PROSITE" id="PS00218">
    <property type="entry name" value="AMINO_ACID_PERMEASE_1"/>
    <property type="match status" value="1"/>
</dbReference>
<evidence type="ECO:0000256" key="6">
    <source>
        <dbReference type="ARBA" id="ARBA00022989"/>
    </source>
</evidence>
<dbReference type="GeneID" id="92210708"/>
<reference evidence="11 12" key="1">
    <citation type="submission" date="2024-03" db="EMBL/GenBank/DDBJ databases">
        <authorList>
            <person name="Brejova B."/>
        </authorList>
    </citation>
    <scope>NUCLEOTIDE SEQUENCE [LARGE SCALE GENOMIC DNA]</scope>
    <source>
        <strain evidence="11 12">CBS 14171</strain>
    </source>
</reference>
<evidence type="ECO:0000313" key="12">
    <source>
        <dbReference type="Proteomes" id="UP001497383"/>
    </source>
</evidence>
<feature type="transmembrane region" description="Helical" evidence="9">
    <location>
        <begin position="171"/>
        <end position="191"/>
    </location>
</feature>
<proteinExistence type="inferred from homology"/>
<dbReference type="Proteomes" id="UP001497383">
    <property type="component" value="Chromosome 7"/>
</dbReference>
<keyword evidence="3" id="KW-0813">Transport</keyword>
<feature type="transmembrane region" description="Helical" evidence="9">
    <location>
        <begin position="518"/>
        <end position="535"/>
    </location>
</feature>
<organism evidence="11 12">
    <name type="scientific">Lodderomyces beijingensis</name>
    <dbReference type="NCBI Taxonomy" id="1775926"/>
    <lineage>
        <taxon>Eukaryota</taxon>
        <taxon>Fungi</taxon>
        <taxon>Dikarya</taxon>
        <taxon>Ascomycota</taxon>
        <taxon>Saccharomycotina</taxon>
        <taxon>Pichiomycetes</taxon>
        <taxon>Debaryomycetaceae</taxon>
        <taxon>Candida/Lodderomyces clade</taxon>
        <taxon>Lodderomyces</taxon>
    </lineage>
</organism>
<keyword evidence="12" id="KW-1185">Reference proteome</keyword>
<dbReference type="InterPro" id="IPR004840">
    <property type="entry name" value="Amino_acid_permease_CS"/>
</dbReference>
<evidence type="ECO:0000256" key="2">
    <source>
        <dbReference type="ARBA" id="ARBA00006983"/>
    </source>
</evidence>
<gene>
    <name evidence="11" type="ORF">LODBEIA_P55120</name>
</gene>
<evidence type="ECO:0000259" key="10">
    <source>
        <dbReference type="Pfam" id="PF00324"/>
    </source>
</evidence>
<keyword evidence="4 9" id="KW-0812">Transmembrane</keyword>
<dbReference type="PIRSF" id="PIRSF006060">
    <property type="entry name" value="AA_transporter"/>
    <property type="match status" value="1"/>
</dbReference>
<feature type="transmembrane region" description="Helical" evidence="9">
    <location>
        <begin position="436"/>
        <end position="462"/>
    </location>
</feature>
<evidence type="ECO:0000256" key="4">
    <source>
        <dbReference type="ARBA" id="ARBA00022692"/>
    </source>
</evidence>
<feature type="transmembrane region" description="Helical" evidence="9">
    <location>
        <begin position="411"/>
        <end position="430"/>
    </location>
</feature>
<dbReference type="InterPro" id="IPR050524">
    <property type="entry name" value="APC_YAT"/>
</dbReference>
<evidence type="ECO:0000313" key="11">
    <source>
        <dbReference type="EMBL" id="CAK9441644.1"/>
    </source>
</evidence>
<evidence type="ECO:0000256" key="1">
    <source>
        <dbReference type="ARBA" id="ARBA00004141"/>
    </source>
</evidence>
<feature type="compositionally biased region" description="Low complexity" evidence="8">
    <location>
        <begin position="22"/>
        <end position="45"/>
    </location>
</feature>
<evidence type="ECO:0000256" key="3">
    <source>
        <dbReference type="ARBA" id="ARBA00022448"/>
    </source>
</evidence>
<feature type="transmembrane region" description="Helical" evidence="9">
    <location>
        <begin position="272"/>
        <end position="292"/>
    </location>
</feature>